<evidence type="ECO:0000313" key="2">
    <source>
        <dbReference type="Proteomes" id="UP000038487"/>
    </source>
</evidence>
<gene>
    <name evidence="1" type="ORF">ERS075527_00774</name>
</gene>
<name>A0AB33T2L3_9MYCO</name>
<reference evidence="1 2" key="1">
    <citation type="submission" date="2015-03" db="EMBL/GenBank/DDBJ databases">
        <authorList>
            <consortium name="Pathogen Informatics"/>
            <person name="Murphy D."/>
        </authorList>
    </citation>
    <scope>NUCLEOTIDE SEQUENCE [LARGE SCALE GENOMIC DNA]</scope>
    <source>
        <strain evidence="1 2">PAP036</strain>
    </source>
</reference>
<sequence>MKLAKTRRHQANRPSAATLPDELSSFDNWLYPNGLHDYMAALSQSLDRADRLTPIMNAAGLSAAEWFRRMLTR</sequence>
<dbReference type="AlphaFoldDB" id="A0AB33T2L3"/>
<dbReference type="Proteomes" id="UP000038487">
    <property type="component" value="Unassembled WGS sequence"/>
</dbReference>
<accession>A0AB33T2L3</accession>
<organism evidence="1 2">
    <name type="scientific">Mycobacteroides abscessus</name>
    <dbReference type="NCBI Taxonomy" id="36809"/>
    <lineage>
        <taxon>Bacteria</taxon>
        <taxon>Bacillati</taxon>
        <taxon>Actinomycetota</taxon>
        <taxon>Actinomycetes</taxon>
        <taxon>Mycobacteriales</taxon>
        <taxon>Mycobacteriaceae</taxon>
        <taxon>Mycobacteroides</taxon>
    </lineage>
</organism>
<protein>
    <submittedName>
        <fullName evidence="1">Uncharacterized protein</fullName>
    </submittedName>
</protein>
<comment type="caution">
    <text evidence="1">The sequence shown here is derived from an EMBL/GenBank/DDBJ whole genome shotgun (WGS) entry which is preliminary data.</text>
</comment>
<proteinExistence type="predicted"/>
<dbReference type="EMBL" id="CSUW01000002">
    <property type="protein sequence ID" value="CPT06466.1"/>
    <property type="molecule type" value="Genomic_DNA"/>
</dbReference>
<evidence type="ECO:0000313" key="1">
    <source>
        <dbReference type="EMBL" id="CPT06466.1"/>
    </source>
</evidence>